<dbReference type="InterPro" id="IPR036770">
    <property type="entry name" value="Ankyrin_rpt-contain_sf"/>
</dbReference>
<evidence type="ECO:0000313" key="1">
    <source>
        <dbReference type="EMBL" id="AVK74933.1"/>
    </source>
</evidence>
<dbReference type="GeneID" id="36844074"/>
<dbReference type="Proteomes" id="UP000248852">
    <property type="component" value="Segment"/>
</dbReference>
<dbReference type="RefSeq" id="YP_009483202.1">
    <property type="nucleotide sequence ID" value="NC_037667.1"/>
</dbReference>
<reference evidence="1" key="1">
    <citation type="journal article" date="2018" name="Nat. Commun.">
        <title>Diversity and evolution of the emerging Pandoraviridae family.</title>
        <authorList>
            <person name="Legendre M."/>
            <person name="Fabre E."/>
            <person name="Poirot O."/>
            <person name="Jeudy S."/>
            <person name="Lartigue A."/>
            <person name="Alempic J.M."/>
            <person name="Beucher L."/>
            <person name="Philippe N."/>
            <person name="Bertaux L."/>
            <person name="Christo-Foroux E."/>
            <person name="Labadie K."/>
            <person name="Coute Y."/>
            <person name="Abergel C."/>
            <person name="Claverie J.M."/>
        </authorList>
    </citation>
    <scope>NUCLEOTIDE SEQUENCE [LARGE SCALE GENOMIC DNA]</scope>
    <source>
        <strain evidence="1">Quercus</strain>
    </source>
</reference>
<gene>
    <name evidence="1" type="ORF">pqer_cds_511</name>
</gene>
<proteinExistence type="predicted"/>
<dbReference type="PANTHER" id="PTHR46586:SF3">
    <property type="entry name" value="ANKYRIN REPEAT-CONTAINING PROTEIN"/>
    <property type="match status" value="1"/>
</dbReference>
<protein>
    <recommendedName>
        <fullName evidence="2">Ankyrin repeat domain containing protein</fullName>
    </recommendedName>
</protein>
<dbReference type="EMBL" id="MG011689">
    <property type="protein sequence ID" value="AVK74933.1"/>
    <property type="molecule type" value="Genomic_DNA"/>
</dbReference>
<accession>A0A2U7U920</accession>
<dbReference type="InterPro" id="IPR052050">
    <property type="entry name" value="SecEffector_AnkRepeat"/>
</dbReference>
<dbReference type="Gene3D" id="1.25.40.20">
    <property type="entry name" value="Ankyrin repeat-containing domain"/>
    <property type="match status" value="1"/>
</dbReference>
<evidence type="ECO:0008006" key="2">
    <source>
        <dbReference type="Google" id="ProtNLM"/>
    </source>
</evidence>
<dbReference type="KEGG" id="vg:36844074"/>
<dbReference type="SUPFAM" id="SSF48403">
    <property type="entry name" value="Ankyrin repeat"/>
    <property type="match status" value="1"/>
</dbReference>
<dbReference type="PANTHER" id="PTHR46586">
    <property type="entry name" value="ANKYRIN REPEAT-CONTAINING PROTEIN"/>
    <property type="match status" value="1"/>
</dbReference>
<sequence length="561" mass="60658">MEVSCIVDLPDELVLCILDIVDDATFCALRLAHPRFNLYDDAQVERKRKVPHWAARDPAVLCARGIAGGVRLWLDSEHSFTDDDILGAIGSGHVDVAALFPDRICDLDDKATAAAVRSDSVAMARLVGALVSFTVEDVNESVWCGSVEMVRFLATEVRDPWPESAMTGAAERGDMDVIQTVWRHHSECMCIEAVKAALEAGHTDVALFFAAEAVDPALVAAYALPVRNMDVIAQLHAHLVSQSHIADAIAGAARRGRTDVIALLASRCTEPSAIRDAAREAARHGNAEAALMLVERCYMYPLDDVLLDAAKGDSYDIIDVIAHRCSNHNVVHALHTAIDKGNDRAAVALLQRCSSHMFGHAAARRAMVNAATSGMKRTVAMLYDGDRHEDELFADAVAGASRMGHAKVVRFFIRKRPRSPAYTVALRMAAEARHAKVVQLFLNHNVDPMHALACLVHGGAGQGVRLLAEIYGNRLWPADCPGSMRGQHASPPPAGGTVAPSCLAQTLSKPAPIDLDPIQAVCVQCCRPCKHWLLSVALDGAGERLVWYLMRAWGWGLVMPG</sequence>
<organism evidence="1">
    <name type="scientific">Pandoravirus quercus</name>
    <dbReference type="NCBI Taxonomy" id="2107709"/>
    <lineage>
        <taxon>Viruses</taxon>
        <taxon>Pandoravirus</taxon>
    </lineage>
</organism>
<name>A0A2U7U920_9VIRU</name>